<evidence type="ECO:0000313" key="2">
    <source>
        <dbReference type="EMBL" id="NZD63071.1"/>
    </source>
</evidence>
<gene>
    <name evidence="2" type="ORF">HX900_18365</name>
</gene>
<organism evidence="2 3">
    <name type="scientific">Rhizobium changzhiense</name>
    <dbReference type="NCBI Taxonomy" id="2692317"/>
    <lineage>
        <taxon>Bacteria</taxon>
        <taxon>Pseudomonadati</taxon>
        <taxon>Pseudomonadota</taxon>
        <taxon>Alphaproteobacteria</taxon>
        <taxon>Hyphomicrobiales</taxon>
        <taxon>Rhizobiaceae</taxon>
        <taxon>Rhizobium/Agrobacterium group</taxon>
        <taxon>Rhizobium</taxon>
    </lineage>
</organism>
<dbReference type="Proteomes" id="UP000532162">
    <property type="component" value="Unassembled WGS sequence"/>
</dbReference>
<evidence type="ECO:0000256" key="1">
    <source>
        <dbReference type="SAM" id="MobiDB-lite"/>
    </source>
</evidence>
<protein>
    <submittedName>
        <fullName evidence="2">Uncharacterized protein</fullName>
    </submittedName>
</protein>
<accession>A0A7Z0RP45</accession>
<feature type="region of interest" description="Disordered" evidence="1">
    <location>
        <begin position="66"/>
        <end position="86"/>
    </location>
</feature>
<sequence>MIDKSCNKNIFQIWRDRGEALPFEVIRWSWSPSSSFLVEQIEIGKWPYGKAWGRFIKAGRAGPPQKLDNAGSYQWKAVEGGSPPGA</sequence>
<dbReference type="RefSeq" id="WP_180695379.1">
    <property type="nucleotide sequence ID" value="NZ_JACCPJ010000002.1"/>
</dbReference>
<dbReference type="EMBL" id="JACCPJ010000002">
    <property type="protein sequence ID" value="NZD63071.1"/>
    <property type="molecule type" value="Genomic_DNA"/>
</dbReference>
<comment type="caution">
    <text evidence="2">The sequence shown here is derived from an EMBL/GenBank/DDBJ whole genome shotgun (WGS) entry which is preliminary data.</text>
</comment>
<dbReference type="AlphaFoldDB" id="A0A7Z0RP45"/>
<reference evidence="2 3" key="1">
    <citation type="submission" date="2020-07" db="EMBL/GenBank/DDBJ databases">
        <authorList>
            <person name="Sun Q."/>
        </authorList>
    </citation>
    <scope>NUCLEOTIDE SEQUENCE [LARGE SCALE GENOMIC DNA]</scope>
    <source>
        <strain evidence="2 3">WYCCWR 11290</strain>
    </source>
</reference>
<evidence type="ECO:0000313" key="3">
    <source>
        <dbReference type="Proteomes" id="UP000532162"/>
    </source>
</evidence>
<name>A0A7Z0RP45_9HYPH</name>
<proteinExistence type="predicted"/>